<feature type="domain" description="Histidine kinase/HSP90-like ATPase" evidence="8">
    <location>
        <begin position="245"/>
        <end position="342"/>
    </location>
</feature>
<accession>A0A2K8MEU2</accession>
<dbReference type="EMBL" id="CP024923">
    <property type="protein sequence ID" value="ATY31046.1"/>
    <property type="molecule type" value="Genomic_DNA"/>
</dbReference>
<dbReference type="Gene3D" id="3.30.450.20">
    <property type="entry name" value="PAS domain"/>
    <property type="match status" value="1"/>
</dbReference>
<dbReference type="AlphaFoldDB" id="A0A2K8MEU2"/>
<dbReference type="Pfam" id="PF08448">
    <property type="entry name" value="PAS_4"/>
    <property type="match status" value="1"/>
</dbReference>
<dbReference type="Pfam" id="PF02518">
    <property type="entry name" value="HATPase_c"/>
    <property type="match status" value="1"/>
</dbReference>
<evidence type="ECO:0000256" key="6">
    <source>
        <dbReference type="ARBA" id="ARBA00022777"/>
    </source>
</evidence>
<name>A0A2K8MEU2_9SPHN</name>
<keyword evidence="3" id="KW-0597">Phosphoprotein</keyword>
<dbReference type="PANTHER" id="PTHR41523:SF8">
    <property type="entry name" value="ETHYLENE RESPONSE SENSOR PROTEIN"/>
    <property type="match status" value="1"/>
</dbReference>
<organism evidence="9 10">
    <name type="scientific">Sphingomonas psychrotolerans</name>
    <dbReference type="NCBI Taxonomy" id="1327635"/>
    <lineage>
        <taxon>Bacteria</taxon>
        <taxon>Pseudomonadati</taxon>
        <taxon>Pseudomonadota</taxon>
        <taxon>Alphaproteobacteria</taxon>
        <taxon>Sphingomonadales</taxon>
        <taxon>Sphingomonadaceae</taxon>
        <taxon>Sphingomonas</taxon>
    </lineage>
</organism>
<dbReference type="InterPro" id="IPR036890">
    <property type="entry name" value="HATPase_C_sf"/>
</dbReference>
<dbReference type="SMART" id="SM00387">
    <property type="entry name" value="HATPase_c"/>
    <property type="match status" value="1"/>
</dbReference>
<evidence type="ECO:0000256" key="1">
    <source>
        <dbReference type="ARBA" id="ARBA00000085"/>
    </source>
</evidence>
<dbReference type="InterPro" id="IPR003594">
    <property type="entry name" value="HATPase_dom"/>
</dbReference>
<keyword evidence="6 9" id="KW-0418">Kinase</keyword>
<evidence type="ECO:0000256" key="7">
    <source>
        <dbReference type="ARBA" id="ARBA00022840"/>
    </source>
</evidence>
<evidence type="ECO:0000313" key="9">
    <source>
        <dbReference type="EMBL" id="ATY31046.1"/>
    </source>
</evidence>
<keyword evidence="10" id="KW-1185">Reference proteome</keyword>
<dbReference type="InterPro" id="IPR011495">
    <property type="entry name" value="Sig_transdc_His_kin_sub2_dim/P"/>
</dbReference>
<dbReference type="OrthoDB" id="7297573at2"/>
<dbReference type="KEGG" id="sphc:CVN68_02805"/>
<evidence type="ECO:0000256" key="4">
    <source>
        <dbReference type="ARBA" id="ARBA00022679"/>
    </source>
</evidence>
<keyword evidence="5" id="KW-0547">Nucleotide-binding</keyword>
<dbReference type="Gene3D" id="3.30.565.10">
    <property type="entry name" value="Histidine kinase-like ATPase, C-terminal domain"/>
    <property type="match status" value="1"/>
</dbReference>
<reference evidence="9 10" key="1">
    <citation type="submission" date="2017-11" db="EMBL/GenBank/DDBJ databases">
        <title>Complete genome sequence of Sphingomonas sp. Strain Cra20, a psychrotolerant potential plant growth promoting rhizobacteria.</title>
        <authorList>
            <person name="Luo Y."/>
        </authorList>
    </citation>
    <scope>NUCLEOTIDE SEQUENCE [LARGE SCALE GENOMIC DNA]</scope>
    <source>
        <strain evidence="9 10">Cra20</strain>
    </source>
</reference>
<proteinExistence type="predicted"/>
<keyword evidence="4" id="KW-0808">Transferase</keyword>
<dbReference type="InterPro" id="IPR035965">
    <property type="entry name" value="PAS-like_dom_sf"/>
</dbReference>
<protein>
    <recommendedName>
        <fullName evidence="2">histidine kinase</fullName>
        <ecNumber evidence="2">2.7.13.3</ecNumber>
    </recommendedName>
</protein>
<dbReference type="InterPro" id="IPR013656">
    <property type="entry name" value="PAS_4"/>
</dbReference>
<dbReference type="PANTHER" id="PTHR41523">
    <property type="entry name" value="TWO-COMPONENT SYSTEM SENSOR PROTEIN"/>
    <property type="match status" value="1"/>
</dbReference>
<dbReference type="SUPFAM" id="SSF55874">
    <property type="entry name" value="ATPase domain of HSP90 chaperone/DNA topoisomerase II/histidine kinase"/>
    <property type="match status" value="1"/>
</dbReference>
<keyword evidence="7" id="KW-0067">ATP-binding</keyword>
<dbReference type="EC" id="2.7.13.3" evidence="2"/>
<dbReference type="Pfam" id="PF07568">
    <property type="entry name" value="HisKA_2"/>
    <property type="match status" value="1"/>
</dbReference>
<dbReference type="SUPFAM" id="SSF55785">
    <property type="entry name" value="PYP-like sensor domain (PAS domain)"/>
    <property type="match status" value="1"/>
</dbReference>
<evidence type="ECO:0000259" key="8">
    <source>
        <dbReference type="SMART" id="SM00387"/>
    </source>
</evidence>
<comment type="catalytic activity">
    <reaction evidence="1">
        <text>ATP + protein L-histidine = ADP + protein N-phospho-L-histidine.</text>
        <dbReference type="EC" id="2.7.13.3"/>
    </reaction>
</comment>
<gene>
    <name evidence="9" type="ORF">CVN68_02805</name>
</gene>
<dbReference type="GO" id="GO:0004673">
    <property type="term" value="F:protein histidine kinase activity"/>
    <property type="evidence" value="ECO:0007669"/>
    <property type="project" value="UniProtKB-EC"/>
</dbReference>
<dbReference type="Proteomes" id="UP000229081">
    <property type="component" value="Chromosome"/>
</dbReference>
<dbReference type="GO" id="GO:0005524">
    <property type="term" value="F:ATP binding"/>
    <property type="evidence" value="ECO:0007669"/>
    <property type="project" value="UniProtKB-KW"/>
</dbReference>
<evidence type="ECO:0000256" key="3">
    <source>
        <dbReference type="ARBA" id="ARBA00022553"/>
    </source>
</evidence>
<evidence type="ECO:0000256" key="2">
    <source>
        <dbReference type="ARBA" id="ARBA00012438"/>
    </source>
</evidence>
<sequence>MPPASPIRSDLDLKLAMAVVASSHAPLLLLDENRAVIAASQVFCHVFGIDGSTLVGREFAALGAGEWAIPQLHSLLKATASGFAEVKNYEFDLKREGRALRRLVVNAHKLDYGAGEDIRLLLAIADVTDARIAEKMNEDLIRDKGILLQELQHRVANSLQIIASVLLQSARKVQSEEARSHLHNAHHRVMSVAAIQKQLAVSSVDRVSLRPYLSQLCESIGASMIHDRDQINLEVKGDDSRVDADISVSIGLVVTELVINALKHAFPEGQQGKIVVDYDSEGGDWTLSVADDGVGMPKRPGEAKPGLGTNIVQALAKQLDARVTIVDGTPGTKILLEHARPAEGKAVDAGPAEAAV</sequence>
<evidence type="ECO:0000313" key="10">
    <source>
        <dbReference type="Proteomes" id="UP000229081"/>
    </source>
</evidence>
<evidence type="ECO:0000256" key="5">
    <source>
        <dbReference type="ARBA" id="ARBA00022741"/>
    </source>
</evidence>